<dbReference type="PANTHER" id="PTHR43834">
    <property type="entry name" value="GTPASE DER"/>
    <property type="match status" value="1"/>
</dbReference>
<dbReference type="AlphaFoldDB" id="A0A381RZE4"/>
<evidence type="ECO:0000256" key="8">
    <source>
        <dbReference type="SAM" id="MobiDB-lite"/>
    </source>
</evidence>
<dbReference type="InterPro" id="IPR016484">
    <property type="entry name" value="GTPase_Der"/>
</dbReference>
<dbReference type="PIRSF" id="PIRSF006485">
    <property type="entry name" value="GTP-binding_EngA"/>
    <property type="match status" value="1"/>
</dbReference>
<evidence type="ECO:0000259" key="9">
    <source>
        <dbReference type="PROSITE" id="PS51712"/>
    </source>
</evidence>
<evidence type="ECO:0000256" key="4">
    <source>
        <dbReference type="ARBA" id="ARBA00022737"/>
    </source>
</evidence>
<keyword evidence="4" id="KW-0677">Repeat</keyword>
<dbReference type="EMBL" id="UINC01002486">
    <property type="protein sequence ID" value="SUZ97200.1"/>
    <property type="molecule type" value="Genomic_DNA"/>
</dbReference>
<evidence type="ECO:0000256" key="1">
    <source>
        <dbReference type="ARBA" id="ARBA00008279"/>
    </source>
</evidence>
<dbReference type="InterPro" id="IPR006073">
    <property type="entry name" value="GTP-bd"/>
</dbReference>
<dbReference type="FunFam" id="3.40.50.300:FF:000494">
    <property type="entry name" value="tRNA modification GTPase MnmE"/>
    <property type="match status" value="1"/>
</dbReference>
<dbReference type="GO" id="GO:0043022">
    <property type="term" value="F:ribosome binding"/>
    <property type="evidence" value="ECO:0007669"/>
    <property type="project" value="TreeGrafter"/>
</dbReference>
<dbReference type="GO" id="GO:0005525">
    <property type="term" value="F:GTP binding"/>
    <property type="evidence" value="ECO:0007669"/>
    <property type="project" value="UniProtKB-KW"/>
</dbReference>
<dbReference type="CDD" id="cd01894">
    <property type="entry name" value="EngA1"/>
    <property type="match status" value="1"/>
</dbReference>
<dbReference type="FunFam" id="3.40.50.300:FF:000040">
    <property type="entry name" value="GTPase Der"/>
    <property type="match status" value="1"/>
</dbReference>
<feature type="region of interest" description="Disordered" evidence="8">
    <location>
        <begin position="1"/>
        <end position="21"/>
    </location>
</feature>
<feature type="domain" description="EngA-type G" evidence="9">
    <location>
        <begin position="200"/>
        <end position="378"/>
    </location>
</feature>
<dbReference type="PROSITE" id="PS51712">
    <property type="entry name" value="G_ENGA"/>
    <property type="match status" value="2"/>
</dbReference>
<dbReference type="PRINTS" id="PR00326">
    <property type="entry name" value="GTP1OBG"/>
</dbReference>
<evidence type="ECO:0000256" key="6">
    <source>
        <dbReference type="ARBA" id="ARBA00023134"/>
    </source>
</evidence>
<evidence type="ECO:0000256" key="5">
    <source>
        <dbReference type="ARBA" id="ARBA00022741"/>
    </source>
</evidence>
<dbReference type="Gene3D" id="3.40.50.300">
    <property type="entry name" value="P-loop containing nucleotide triphosphate hydrolases"/>
    <property type="match status" value="2"/>
</dbReference>
<dbReference type="SUPFAM" id="SSF52540">
    <property type="entry name" value="P-loop containing nucleoside triphosphate hydrolases"/>
    <property type="match status" value="2"/>
</dbReference>
<comment type="similarity">
    <text evidence="1">Belongs to the TRAFAC class TrmE-Era-EngA-EngB-Septin-like GTPase superfamily. EngA (Der) GTPase family.</text>
</comment>
<dbReference type="InterPro" id="IPR031166">
    <property type="entry name" value="G_ENGA"/>
</dbReference>
<protein>
    <recommendedName>
        <fullName evidence="2">GTPase Der</fullName>
    </recommendedName>
    <alternativeName>
        <fullName evidence="7">GTP-binding protein EngA</fullName>
    </alternativeName>
</protein>
<dbReference type="NCBIfam" id="TIGR00231">
    <property type="entry name" value="small_GTP"/>
    <property type="match status" value="2"/>
</dbReference>
<dbReference type="Pfam" id="PF01926">
    <property type="entry name" value="MMR_HSR1"/>
    <property type="match status" value="2"/>
</dbReference>
<sequence length="464" mass="51423">MDNSLKKMSSKRSGGNPSVVLVGRPNVGKSTLFNRITGRRRAIVTAQPGTTRDTLTEDTDWLGVAFRIVDSGGVFGASTDPLEIQVVEQGRRAMQAADLVLLVVDGREGCVSADEEVVREVRTLGVPVVMVVNKTDDRRARDHCLEFYQFGFEPVIEISAEHGQGIGDLLDEVIKALPKRRETLNAENRKAVADIKSEEVAVAVVGRPNVGKSSLVNRLLREPRVMVNAQPGTTRDAIDEVLEWHEKHFRLVDTAGIRRAGRVANAEQVEAVSVLIAKRAISRSHVALLMLDASEEVADQDAAIAGEAARSGCGIVIVANKWDLRKSTDPLTAKNFDESVRRKLKFLDFAPILHISALTGERLSKVLETVDRIASARRQRIPTAAVNSFVEKVTRTHTPSRSGRREVRILYAAQIGIEPPSFVFFTNVAKKFHFSYERFLINQLREAFGFEGSPIRIHVRRRKK</sequence>
<dbReference type="PANTHER" id="PTHR43834:SF6">
    <property type="entry name" value="GTPASE DER"/>
    <property type="match status" value="1"/>
</dbReference>
<gene>
    <name evidence="10" type="ORF">METZ01_LOCUS50054</name>
</gene>
<name>A0A381RZE4_9ZZZZ</name>
<dbReference type="InterPro" id="IPR032859">
    <property type="entry name" value="KH_dom-like"/>
</dbReference>
<evidence type="ECO:0000313" key="10">
    <source>
        <dbReference type="EMBL" id="SUZ97200.1"/>
    </source>
</evidence>
<accession>A0A381RZE4</accession>
<reference evidence="10" key="1">
    <citation type="submission" date="2018-05" db="EMBL/GenBank/DDBJ databases">
        <authorList>
            <person name="Lanie J.A."/>
            <person name="Ng W.-L."/>
            <person name="Kazmierczak K.M."/>
            <person name="Andrzejewski T.M."/>
            <person name="Davidsen T.M."/>
            <person name="Wayne K.J."/>
            <person name="Tettelin H."/>
            <person name="Glass J.I."/>
            <person name="Rusch D."/>
            <person name="Podicherti R."/>
            <person name="Tsui H.-C.T."/>
            <person name="Winkler M.E."/>
        </authorList>
    </citation>
    <scope>NUCLEOTIDE SEQUENCE</scope>
</reference>
<dbReference type="InterPro" id="IPR005225">
    <property type="entry name" value="Small_GTP-bd"/>
</dbReference>
<dbReference type="NCBIfam" id="TIGR03594">
    <property type="entry name" value="GTPase_EngA"/>
    <property type="match status" value="1"/>
</dbReference>
<evidence type="ECO:0000256" key="3">
    <source>
        <dbReference type="ARBA" id="ARBA00022517"/>
    </source>
</evidence>
<dbReference type="InterPro" id="IPR027417">
    <property type="entry name" value="P-loop_NTPase"/>
</dbReference>
<dbReference type="FunFam" id="3.30.300.20:FF:000004">
    <property type="entry name" value="GTPase Der"/>
    <property type="match status" value="1"/>
</dbReference>
<keyword evidence="5" id="KW-0547">Nucleotide-binding</keyword>
<dbReference type="HAMAP" id="MF_00195">
    <property type="entry name" value="GTPase_Der"/>
    <property type="match status" value="1"/>
</dbReference>
<dbReference type="Gene3D" id="3.30.300.20">
    <property type="match status" value="1"/>
</dbReference>
<dbReference type="CDD" id="cd01895">
    <property type="entry name" value="EngA2"/>
    <property type="match status" value="1"/>
</dbReference>
<dbReference type="Pfam" id="PF14714">
    <property type="entry name" value="KH_dom-like"/>
    <property type="match status" value="1"/>
</dbReference>
<feature type="domain" description="EngA-type G" evidence="9">
    <location>
        <begin position="17"/>
        <end position="181"/>
    </location>
</feature>
<keyword evidence="6" id="KW-0342">GTP-binding</keyword>
<evidence type="ECO:0000256" key="2">
    <source>
        <dbReference type="ARBA" id="ARBA00020953"/>
    </source>
</evidence>
<dbReference type="GO" id="GO:0042254">
    <property type="term" value="P:ribosome biogenesis"/>
    <property type="evidence" value="ECO:0007669"/>
    <property type="project" value="UniProtKB-KW"/>
</dbReference>
<proteinExistence type="inferred from homology"/>
<dbReference type="InterPro" id="IPR015946">
    <property type="entry name" value="KH_dom-like_a/b"/>
</dbReference>
<evidence type="ECO:0000256" key="7">
    <source>
        <dbReference type="ARBA" id="ARBA00032345"/>
    </source>
</evidence>
<feature type="compositionally biased region" description="Polar residues" evidence="8">
    <location>
        <begin position="1"/>
        <end position="16"/>
    </location>
</feature>
<organism evidence="10">
    <name type="scientific">marine metagenome</name>
    <dbReference type="NCBI Taxonomy" id="408172"/>
    <lineage>
        <taxon>unclassified sequences</taxon>
        <taxon>metagenomes</taxon>
        <taxon>ecological metagenomes</taxon>
    </lineage>
</organism>
<keyword evidence="3" id="KW-0690">Ribosome biogenesis</keyword>